<organism evidence="1 2">
    <name type="scientific">Sphingobium xenophagum</name>
    <dbReference type="NCBI Taxonomy" id="121428"/>
    <lineage>
        <taxon>Bacteria</taxon>
        <taxon>Pseudomonadati</taxon>
        <taxon>Pseudomonadota</taxon>
        <taxon>Alphaproteobacteria</taxon>
        <taxon>Sphingomonadales</taxon>
        <taxon>Sphingomonadaceae</taxon>
        <taxon>Sphingobium</taxon>
    </lineage>
</organism>
<gene>
    <name evidence="1" type="ORF">MBESOW_P4338</name>
</gene>
<comment type="caution">
    <text evidence="1">The sequence shown here is derived from an EMBL/GenBank/DDBJ whole genome shotgun (WGS) entry which is preliminary data.</text>
</comment>
<accession>A0A401J688</accession>
<protein>
    <submittedName>
        <fullName evidence="1">Uncharacterized protein</fullName>
    </submittedName>
</protein>
<evidence type="ECO:0000313" key="2">
    <source>
        <dbReference type="Proteomes" id="UP000290975"/>
    </source>
</evidence>
<keyword evidence="2" id="KW-1185">Reference proteome</keyword>
<evidence type="ECO:0000313" key="1">
    <source>
        <dbReference type="EMBL" id="GBH32156.1"/>
    </source>
</evidence>
<dbReference type="Proteomes" id="UP000290975">
    <property type="component" value="Unassembled WGS sequence"/>
</dbReference>
<reference evidence="1 2" key="1">
    <citation type="submission" date="2014-12" db="EMBL/GenBank/DDBJ databases">
        <title>Whole genome sequencing of Sphingobium xenophagum OW59.</title>
        <authorList>
            <person name="Ohta Y."/>
            <person name="Nishi S."/>
            <person name="Hatada Y."/>
        </authorList>
    </citation>
    <scope>NUCLEOTIDE SEQUENCE [LARGE SCALE GENOMIC DNA]</scope>
    <source>
        <strain evidence="1 2">OW59</strain>
    </source>
</reference>
<sequence>MGRPRLSFRDLPPQQDEEPRADAIVAYHHRDGVGREMTWLLHEVGNEGLGRDLALYLGPMMNELFAGLAVPSVEQYRQSWIPLGKHLSSSGRLNGGLRVITAADIDACDVRGQYSRFRCLVHGLRAIDERNPDLLRPDLKARINFTSRHNGTALRPREPLTPFVARVLKDAADRSVVATRERILSGREQIEALRNKPERSRFENVFLRVADGTRPARSEFDMFKYRKVAIAAASDLLVLTLPDAICFIIAIALRVEMPIECLRTLRRDCLKNPARGYVSIEYTKGRGGPRAKIKRERVRDGGINTPGGLVRLALELSRPAAERMADRGDPNADYLWVGFVAAGLPSWRRFSLSTHNFYAAIRSLGLVDEAGKPITKIVPARLRKTVKRDNYLRHTGHLRRFASDHSKPVAARHYAAVDGLREEHARSVAVAEGQLFDMAMMPLVLPPKEEVSALASGLSIGNQKLDAGAVASLVSGDADTFLGMCSGFWSSPLGRNDNGSCATAFTGCLHCSNAVFTARKLPALLTYLTWLAERRAVMTEAEWHERYSADHNRIMVQILPVFDAGDIEQARSTAENAAVAPALPPHLQRG</sequence>
<dbReference type="EMBL" id="BBQY01000025">
    <property type="protein sequence ID" value="GBH32156.1"/>
    <property type="molecule type" value="Genomic_DNA"/>
</dbReference>
<dbReference type="AlphaFoldDB" id="A0A401J688"/>
<name>A0A401J688_SPHXE</name>
<proteinExistence type="predicted"/>